<protein>
    <submittedName>
        <fullName evidence="2">GCN5-related N-acetyltransferase</fullName>
    </submittedName>
</protein>
<reference evidence="2" key="1">
    <citation type="submission" date="2006-05" db="EMBL/GenBank/DDBJ databases">
        <title>Annotation of the draft genome assembly of Desulfuromonas acetoxidans DSM 684.</title>
        <authorList>
            <consortium name="US DOE Joint Genome Institute (JGI-ORNL)"/>
            <person name="Larimer F."/>
            <person name="Land M."/>
            <person name="Hauser L."/>
        </authorList>
    </citation>
    <scope>NUCLEOTIDE SEQUENCE [LARGE SCALE GENOMIC DNA]</scope>
    <source>
        <strain evidence="2">DSM 684</strain>
    </source>
</reference>
<keyword evidence="3" id="KW-1185">Reference proteome</keyword>
<dbReference type="InterPro" id="IPR052729">
    <property type="entry name" value="Acyl/Acetyltrans_Enzymes"/>
</dbReference>
<dbReference type="PROSITE" id="PS51186">
    <property type="entry name" value="GNAT"/>
    <property type="match status" value="1"/>
</dbReference>
<dbReference type="PANTHER" id="PTHR47237:SF1">
    <property type="entry name" value="SLL0310 PROTEIN"/>
    <property type="match status" value="1"/>
</dbReference>
<evidence type="ECO:0000259" key="1">
    <source>
        <dbReference type="PROSITE" id="PS51186"/>
    </source>
</evidence>
<dbReference type="GO" id="GO:0016747">
    <property type="term" value="F:acyltransferase activity, transferring groups other than amino-acyl groups"/>
    <property type="evidence" value="ECO:0007669"/>
    <property type="project" value="InterPro"/>
</dbReference>
<dbReference type="OrthoDB" id="5393364at2"/>
<dbReference type="Pfam" id="PF00583">
    <property type="entry name" value="Acetyltransf_1"/>
    <property type="match status" value="1"/>
</dbReference>
<organism evidence="2 3">
    <name type="scientific">Desulfuromonas acetoxidans (strain DSM 684 / 11070)</name>
    <dbReference type="NCBI Taxonomy" id="281689"/>
    <lineage>
        <taxon>Bacteria</taxon>
        <taxon>Pseudomonadati</taxon>
        <taxon>Thermodesulfobacteriota</taxon>
        <taxon>Desulfuromonadia</taxon>
        <taxon>Desulfuromonadales</taxon>
        <taxon>Desulfuromonadaceae</taxon>
        <taxon>Desulfuromonas</taxon>
    </lineage>
</organism>
<dbReference type="CDD" id="cd04301">
    <property type="entry name" value="NAT_SF"/>
    <property type="match status" value="1"/>
</dbReference>
<evidence type="ECO:0000313" key="3">
    <source>
        <dbReference type="Proteomes" id="UP000005695"/>
    </source>
</evidence>
<evidence type="ECO:0000313" key="2">
    <source>
        <dbReference type="EMBL" id="EAT16432.1"/>
    </source>
</evidence>
<dbReference type="InterPro" id="IPR016181">
    <property type="entry name" value="Acyl_CoA_acyltransferase"/>
</dbReference>
<accession>Q1K1F6</accession>
<gene>
    <name evidence="2" type="ORF">Dace_1896</name>
</gene>
<dbReference type="RefSeq" id="WP_005999096.1">
    <property type="nucleotide sequence ID" value="NZ_AAEW02000005.1"/>
</dbReference>
<dbReference type="Proteomes" id="UP000005695">
    <property type="component" value="Unassembled WGS sequence"/>
</dbReference>
<dbReference type="Gene3D" id="3.40.630.30">
    <property type="match status" value="1"/>
</dbReference>
<comment type="caution">
    <text evidence="2">The sequence shown here is derived from an EMBL/GenBank/DDBJ whole genome shotgun (WGS) entry which is preliminary data.</text>
</comment>
<feature type="domain" description="N-acetyltransferase" evidence="1">
    <location>
        <begin position="1"/>
        <end position="143"/>
    </location>
</feature>
<dbReference type="SUPFAM" id="SSF55729">
    <property type="entry name" value="Acyl-CoA N-acyltransferases (Nat)"/>
    <property type="match status" value="1"/>
</dbReference>
<dbReference type="AlphaFoldDB" id="Q1K1F6"/>
<sequence length="272" mass="29502">MSIVPASANDWQDFNRLAEQQGWDVPHNELGFYPQSLNSYCYALKSADRVQGFVTAVLHGQTAWIGNLIIDPTFRGQGLGGYLFDYILQQLWKTGAASVWLTASNQGRPLYERRGFELIDEMVRLRVNGTGSENAIGSLCAAELETLYQIDCAAWGDSRTAMLSHLGRQGRLVQNNTQTALVQFDPLGGILGPWYVAEGGAFDGTSLVEEAQRCFTSETELVCDLRASSVSLAAFARLGKLTQGENVLMAVGDRSGCSLDSMIALASLGSMG</sequence>
<dbReference type="EMBL" id="AAEW02000005">
    <property type="protein sequence ID" value="EAT16432.1"/>
    <property type="molecule type" value="Genomic_DNA"/>
</dbReference>
<reference evidence="2" key="2">
    <citation type="submission" date="2006-05" db="EMBL/GenBank/DDBJ databases">
        <title>Sequencing of the draft genome and assembly of Desulfuromonas acetoxidans DSM 684.</title>
        <authorList>
            <consortium name="US DOE Joint Genome Institute (JGI-PGF)"/>
            <person name="Copeland A."/>
            <person name="Lucas S."/>
            <person name="Lapidus A."/>
            <person name="Barry K."/>
            <person name="Detter J.C."/>
            <person name="Glavina del Rio T."/>
            <person name="Hammon N."/>
            <person name="Israni S."/>
            <person name="Dalin E."/>
            <person name="Tice H."/>
            <person name="Bruce D."/>
            <person name="Pitluck S."/>
            <person name="Richardson P."/>
        </authorList>
    </citation>
    <scope>NUCLEOTIDE SEQUENCE [LARGE SCALE GENOMIC DNA]</scope>
    <source>
        <strain evidence="2">DSM 684</strain>
    </source>
</reference>
<dbReference type="PANTHER" id="PTHR47237">
    <property type="entry name" value="SLL0310 PROTEIN"/>
    <property type="match status" value="1"/>
</dbReference>
<dbReference type="InterPro" id="IPR000182">
    <property type="entry name" value="GNAT_dom"/>
</dbReference>
<proteinExistence type="predicted"/>
<name>Q1K1F6_DESA6</name>